<dbReference type="OrthoDB" id="4365416at2"/>
<organism evidence="1 2">
    <name type="scientific">Streptomyces tubercidicus</name>
    <dbReference type="NCBI Taxonomy" id="47759"/>
    <lineage>
        <taxon>Bacteria</taxon>
        <taxon>Bacillati</taxon>
        <taxon>Actinomycetota</taxon>
        <taxon>Actinomycetes</taxon>
        <taxon>Kitasatosporales</taxon>
        <taxon>Streptomycetaceae</taxon>
        <taxon>Streptomyces</taxon>
    </lineage>
</organism>
<evidence type="ECO:0000313" key="1">
    <source>
        <dbReference type="EMBL" id="GFE36956.1"/>
    </source>
</evidence>
<proteinExistence type="predicted"/>
<evidence type="ECO:0000313" key="2">
    <source>
        <dbReference type="Proteomes" id="UP000431826"/>
    </source>
</evidence>
<dbReference type="AlphaFoldDB" id="A0A640USD9"/>
<reference evidence="1 2" key="1">
    <citation type="submission" date="2019-12" db="EMBL/GenBank/DDBJ databases">
        <title>Whole genome shotgun sequence of Streptomyces tubercidicus NBRC 13090.</title>
        <authorList>
            <person name="Ichikawa N."/>
            <person name="Kimura A."/>
            <person name="Kitahashi Y."/>
            <person name="Komaki H."/>
            <person name="Tamura T."/>
        </authorList>
    </citation>
    <scope>NUCLEOTIDE SEQUENCE [LARGE SCALE GENOMIC DNA]</scope>
    <source>
        <strain evidence="1 2">NBRC 13090</strain>
    </source>
</reference>
<dbReference type="EMBL" id="BLIR01000001">
    <property type="protein sequence ID" value="GFE36956.1"/>
    <property type="molecule type" value="Genomic_DNA"/>
</dbReference>
<evidence type="ECO:0008006" key="3">
    <source>
        <dbReference type="Google" id="ProtNLM"/>
    </source>
</evidence>
<keyword evidence="2" id="KW-1185">Reference proteome</keyword>
<name>A0A640USD9_9ACTN</name>
<gene>
    <name evidence="1" type="ORF">Stube_16290</name>
</gene>
<sequence length="443" mass="47588">MTTWHLNPTDEMLHAAEETLGSSRVVQVLWKFPQPVSHSALEAEWHRLNQSRLSRHAVPGRLPVARRRWVRATNEEPLHTDHQMLTGATAPRWIDEQVRAPMSVGSTALWRLASAPYGDGSLVSLTVPHFRCDGMGIFHALATRGIAPYAHPTPAHEDAAGDLGEALGQVIRACTGTARWGLNLLAGPGKRAQLGAALGNTAARPAAAASAPRFFSSALFDVPAADWERQARAHGGTANSLFIEIAANLIRRNVPRDQQATVDVGIPLSMRAPEGDGRANALVVLPLTVPGGSRPHLDLRHTRTATRELLRTAGEHSGTLVPEPLWHLLPARWANRLKAPGAQQTDVVASNFGMAPEPVACFGGGLAESVGLRTMNVPGLVPEKARLRASLCLLRVGERMTVTVTGIPDHFGDAADLGSRVTEELAAWGLAGRQWWTPISQPA</sequence>
<dbReference type="RefSeq" id="WP_159743141.1">
    <property type="nucleotide sequence ID" value="NZ_BLIR01000001.1"/>
</dbReference>
<dbReference type="Proteomes" id="UP000431826">
    <property type="component" value="Unassembled WGS sequence"/>
</dbReference>
<protein>
    <recommendedName>
        <fullName evidence="3">Diacylglycerol O-acyltransferase</fullName>
    </recommendedName>
</protein>
<accession>A0A640USD9</accession>
<dbReference type="GeneID" id="96282778"/>
<dbReference type="SUPFAM" id="SSF52777">
    <property type="entry name" value="CoA-dependent acyltransferases"/>
    <property type="match status" value="1"/>
</dbReference>
<comment type="caution">
    <text evidence="1">The sequence shown here is derived from an EMBL/GenBank/DDBJ whole genome shotgun (WGS) entry which is preliminary data.</text>
</comment>